<keyword evidence="4" id="KW-0862">Zinc</keyword>
<reference evidence="5" key="1">
    <citation type="journal article" date="2014" name="Front. Microbiol.">
        <title>High frequency of phylogenetically diverse reductive dehalogenase-homologous genes in deep subseafloor sedimentary metagenomes.</title>
        <authorList>
            <person name="Kawai M."/>
            <person name="Futagami T."/>
            <person name="Toyoda A."/>
            <person name="Takaki Y."/>
            <person name="Nishi S."/>
            <person name="Hori S."/>
            <person name="Arai W."/>
            <person name="Tsubouchi T."/>
            <person name="Morono Y."/>
            <person name="Uchiyama I."/>
            <person name="Ito T."/>
            <person name="Fujiyama A."/>
            <person name="Inagaki F."/>
            <person name="Takami H."/>
        </authorList>
    </citation>
    <scope>NUCLEOTIDE SEQUENCE</scope>
    <source>
        <strain evidence="5">Expedition CK06-06</strain>
    </source>
</reference>
<accession>X1TBT0</accession>
<evidence type="ECO:0000256" key="2">
    <source>
        <dbReference type="ARBA" id="ARBA00022679"/>
    </source>
</evidence>
<evidence type="ECO:0000256" key="3">
    <source>
        <dbReference type="ARBA" id="ARBA00022723"/>
    </source>
</evidence>
<gene>
    <name evidence="5" type="ORF">S12H4_12508</name>
</gene>
<keyword evidence="2" id="KW-0808">Transferase</keyword>
<dbReference type="GO" id="GO:0046872">
    <property type="term" value="F:metal ion binding"/>
    <property type="evidence" value="ECO:0007669"/>
    <property type="project" value="UniProtKB-KW"/>
</dbReference>
<proteinExistence type="predicted"/>
<dbReference type="PANTHER" id="PTHR37418">
    <property type="entry name" value="3-KETO-5-AMINOHEXANOATE CLEAVAGE ENZYME-RELATED"/>
    <property type="match status" value="1"/>
</dbReference>
<evidence type="ECO:0000256" key="1">
    <source>
        <dbReference type="ARBA" id="ARBA00001947"/>
    </source>
</evidence>
<comment type="cofactor">
    <cofactor evidence="1">
        <name>Zn(2+)</name>
        <dbReference type="ChEBI" id="CHEBI:29105"/>
    </cofactor>
</comment>
<dbReference type="EMBL" id="BARW01005987">
    <property type="protein sequence ID" value="GAI85015.1"/>
    <property type="molecule type" value="Genomic_DNA"/>
</dbReference>
<evidence type="ECO:0000313" key="5">
    <source>
        <dbReference type="EMBL" id="GAI85015.1"/>
    </source>
</evidence>
<dbReference type="InterPro" id="IPR008567">
    <property type="entry name" value="BKACE"/>
</dbReference>
<feature type="non-terminal residue" evidence="5">
    <location>
        <position position="262"/>
    </location>
</feature>
<organism evidence="5">
    <name type="scientific">marine sediment metagenome</name>
    <dbReference type="NCBI Taxonomy" id="412755"/>
    <lineage>
        <taxon>unclassified sequences</taxon>
        <taxon>metagenomes</taxon>
        <taxon>ecological metagenomes</taxon>
    </lineage>
</organism>
<dbReference type="GO" id="GO:0043720">
    <property type="term" value="F:3-keto-5-aminohexanoate cleavage activity"/>
    <property type="evidence" value="ECO:0007669"/>
    <property type="project" value="InterPro"/>
</dbReference>
<dbReference type="AlphaFoldDB" id="X1TBT0"/>
<evidence type="ECO:0008006" key="6">
    <source>
        <dbReference type="Google" id="ProtNLM"/>
    </source>
</evidence>
<sequence>MSESNPENKLVISAALAGAITTKENNPSVPYTAEEFGDEAKKCYDAGAAIVHIHARHPEKGNPTHDLDLIKAVLDNIKSKSPDLIINLSSAISSVATDKQRIAPVQTFKPPLASLNTASMNFAVGDYRTGKVGMGAGNIFANTFKTISKFAKEMKKAGTKPEMEIYDLGGLYNMLFLNKQEGNFTQPLHFQFVWGVLGGIPFTPKNLALVLDLKPLDATWSVCGVSKQQFQAGMCAAALGGHIRVGLEDNTRAISGELAKGS</sequence>
<evidence type="ECO:0000256" key="4">
    <source>
        <dbReference type="ARBA" id="ARBA00022833"/>
    </source>
</evidence>
<comment type="caution">
    <text evidence="5">The sequence shown here is derived from an EMBL/GenBank/DDBJ whole genome shotgun (WGS) entry which is preliminary data.</text>
</comment>
<dbReference type="InterPro" id="IPR013785">
    <property type="entry name" value="Aldolase_TIM"/>
</dbReference>
<name>X1TBT0_9ZZZZ</name>
<keyword evidence="3" id="KW-0479">Metal-binding</keyword>
<dbReference type="Gene3D" id="3.20.20.70">
    <property type="entry name" value="Aldolase class I"/>
    <property type="match status" value="1"/>
</dbReference>
<dbReference type="Pfam" id="PF05853">
    <property type="entry name" value="BKACE"/>
    <property type="match status" value="1"/>
</dbReference>
<protein>
    <recommendedName>
        <fullName evidence="6">3-keto-5-aminohexanoate cleavage enzyme</fullName>
    </recommendedName>
</protein>
<dbReference type="PANTHER" id="PTHR37418:SF2">
    <property type="entry name" value="3-KETO-5-AMINOHEXANOATE CLEAVAGE ENZYME"/>
    <property type="match status" value="1"/>
</dbReference>